<dbReference type="RefSeq" id="WP_041416754.1">
    <property type="nucleotide sequence ID" value="NZ_PESE01000003.1"/>
</dbReference>
<keyword evidence="4 6" id="KW-0378">Hydrolase</keyword>
<evidence type="ECO:0000256" key="5">
    <source>
        <dbReference type="ARBA" id="ARBA00023295"/>
    </source>
</evidence>
<sequence>MSSIVKRCVAATILAIAMLLPQFGQVKTSESGLKLITDFEGCQLSPYQCDAGVWTQGVGHTAGVIPDVTITEERAAADFLADVRRIEQGVASCIPPALPQEIYDAVIAFTFNVGVSAACGSTLAYFLNQHLWQQACDQLPRWIYINGKKSKGLERRRAEERKLCLKGAERAS</sequence>
<dbReference type="EC" id="3.2.1.17" evidence="6"/>
<dbReference type="GO" id="GO:0016998">
    <property type="term" value="P:cell wall macromolecule catabolic process"/>
    <property type="evidence" value="ECO:0007669"/>
    <property type="project" value="InterPro"/>
</dbReference>
<feature type="chain" id="PRO_5016443982" description="Lysozyme" evidence="7">
    <location>
        <begin position="25"/>
        <end position="172"/>
    </location>
</feature>
<evidence type="ECO:0000256" key="3">
    <source>
        <dbReference type="ARBA" id="ARBA00022638"/>
    </source>
</evidence>
<dbReference type="AlphaFoldDB" id="A0A318NYC9"/>
<protein>
    <recommendedName>
        <fullName evidence="6">Lysozyme</fullName>
        <ecNumber evidence="6">3.2.1.17</ecNumber>
    </recommendedName>
</protein>
<dbReference type="Pfam" id="PF00959">
    <property type="entry name" value="Phage_lysozyme"/>
    <property type="match status" value="1"/>
</dbReference>
<keyword evidence="7" id="KW-0732">Signal</keyword>
<dbReference type="Gene3D" id="1.10.530.40">
    <property type="match status" value="1"/>
</dbReference>
<dbReference type="SUPFAM" id="SSF53955">
    <property type="entry name" value="Lysozyme-like"/>
    <property type="match status" value="1"/>
</dbReference>
<evidence type="ECO:0000313" key="9">
    <source>
        <dbReference type="Proteomes" id="UP000248196"/>
    </source>
</evidence>
<dbReference type="InterPro" id="IPR002196">
    <property type="entry name" value="Glyco_hydro_24"/>
</dbReference>
<reference evidence="8 9" key="1">
    <citation type="submission" date="2017-11" db="EMBL/GenBank/DDBJ databases">
        <title>Genome sequence of the oocydin A producing rhizobacterium Serratia plymuthica 4Rx5.</title>
        <authorList>
            <person name="Matilla M.A."/>
            <person name="Udaondo Z."/>
            <person name="Salmond G.P.C."/>
        </authorList>
    </citation>
    <scope>NUCLEOTIDE SEQUENCE [LARGE SCALE GENOMIC DNA]</scope>
    <source>
        <strain evidence="8 9">4Rx5</strain>
    </source>
</reference>
<evidence type="ECO:0000256" key="1">
    <source>
        <dbReference type="ARBA" id="ARBA00000632"/>
    </source>
</evidence>
<evidence type="ECO:0000313" key="8">
    <source>
        <dbReference type="EMBL" id="PYD38889.1"/>
    </source>
</evidence>
<dbReference type="Proteomes" id="UP000248196">
    <property type="component" value="Unassembled WGS sequence"/>
</dbReference>
<dbReference type="GO" id="GO:0031640">
    <property type="term" value="P:killing of cells of another organism"/>
    <property type="evidence" value="ECO:0007669"/>
    <property type="project" value="UniProtKB-KW"/>
</dbReference>
<evidence type="ECO:0000256" key="4">
    <source>
        <dbReference type="ARBA" id="ARBA00022801"/>
    </source>
</evidence>
<comment type="caution">
    <text evidence="8">The sequence shown here is derived from an EMBL/GenBank/DDBJ whole genome shotgun (WGS) entry which is preliminary data.</text>
</comment>
<evidence type="ECO:0000256" key="7">
    <source>
        <dbReference type="SAM" id="SignalP"/>
    </source>
</evidence>
<dbReference type="InterPro" id="IPR034690">
    <property type="entry name" value="Endolysin_T4_type"/>
</dbReference>
<dbReference type="GO" id="GO:0009253">
    <property type="term" value="P:peptidoglycan catabolic process"/>
    <property type="evidence" value="ECO:0007669"/>
    <property type="project" value="InterPro"/>
</dbReference>
<gene>
    <name evidence="8" type="ORF">CT690_14170</name>
</gene>
<dbReference type="InterPro" id="IPR051018">
    <property type="entry name" value="Bacteriophage_GH24"/>
</dbReference>
<evidence type="ECO:0000256" key="6">
    <source>
        <dbReference type="RuleBase" id="RU003788"/>
    </source>
</evidence>
<dbReference type="PANTHER" id="PTHR38107:SF4">
    <property type="entry name" value="LYSOZYME"/>
    <property type="match status" value="1"/>
</dbReference>
<dbReference type="HAMAP" id="MF_04110">
    <property type="entry name" value="ENDOLYSIN_T4"/>
    <property type="match status" value="1"/>
</dbReference>
<dbReference type="EMBL" id="PESE01000003">
    <property type="protein sequence ID" value="PYD38889.1"/>
    <property type="molecule type" value="Genomic_DNA"/>
</dbReference>
<dbReference type="PANTHER" id="PTHR38107">
    <property type="match status" value="1"/>
</dbReference>
<dbReference type="GO" id="GO:0003796">
    <property type="term" value="F:lysozyme activity"/>
    <property type="evidence" value="ECO:0007669"/>
    <property type="project" value="UniProtKB-EC"/>
</dbReference>
<keyword evidence="2 6" id="KW-0929">Antimicrobial</keyword>
<proteinExistence type="inferred from homology"/>
<comment type="similarity">
    <text evidence="6">Belongs to the glycosyl hydrolase 24 family.</text>
</comment>
<organism evidence="8 9">
    <name type="scientific">Serratia plymuthica</name>
    <dbReference type="NCBI Taxonomy" id="82996"/>
    <lineage>
        <taxon>Bacteria</taxon>
        <taxon>Pseudomonadati</taxon>
        <taxon>Pseudomonadota</taxon>
        <taxon>Gammaproteobacteria</taxon>
        <taxon>Enterobacterales</taxon>
        <taxon>Yersiniaceae</taxon>
        <taxon>Serratia</taxon>
    </lineage>
</organism>
<keyword evidence="3 6" id="KW-0081">Bacteriolytic enzyme</keyword>
<keyword evidence="5 6" id="KW-0326">Glycosidase</keyword>
<accession>A0A318NYC9</accession>
<name>A0A318NYC9_SERPL</name>
<dbReference type="InterPro" id="IPR023346">
    <property type="entry name" value="Lysozyme-like_dom_sf"/>
</dbReference>
<dbReference type="GO" id="GO:0042742">
    <property type="term" value="P:defense response to bacterium"/>
    <property type="evidence" value="ECO:0007669"/>
    <property type="project" value="UniProtKB-KW"/>
</dbReference>
<evidence type="ECO:0000256" key="2">
    <source>
        <dbReference type="ARBA" id="ARBA00022529"/>
    </source>
</evidence>
<feature type="signal peptide" evidence="7">
    <location>
        <begin position="1"/>
        <end position="24"/>
    </location>
</feature>
<comment type="catalytic activity">
    <reaction evidence="1 6">
        <text>Hydrolysis of (1-&gt;4)-beta-linkages between N-acetylmuramic acid and N-acetyl-D-glucosamine residues in a peptidoglycan and between N-acetyl-D-glucosamine residues in chitodextrins.</text>
        <dbReference type="EC" id="3.2.1.17"/>
    </reaction>
</comment>
<dbReference type="InterPro" id="IPR023347">
    <property type="entry name" value="Lysozyme_dom_sf"/>
</dbReference>
<dbReference type="CDD" id="cd16901">
    <property type="entry name" value="lyz_P1"/>
    <property type="match status" value="1"/>
</dbReference>
<dbReference type="OrthoDB" id="8141296at2"/>